<dbReference type="SUPFAM" id="SSF51726">
    <property type="entry name" value="UROD/MetE-like"/>
    <property type="match status" value="1"/>
</dbReference>
<feature type="domain" description="Uroporphyrinogen decarboxylase (URO-D)" evidence="1">
    <location>
        <begin position="32"/>
        <end position="332"/>
    </location>
</feature>
<sequence length="339" mass="37123">MSKIIQEWLNDQIGVKRKKSMPVLSFPSTSLMGISVTELIGKSELQAKGMKMIADRLDTSASVSMMDLSVEAEAFGSTVRFFDDEVPTVIGALVKSQEDADALKVPEVGAFRTGCYIDGISKACGLITDRPVFAGIIGPFSLAGRLVDVTTAMMMCIENPEIMHTVLKKTVQFLIKYSQAYKDAGANGIVMAEPLTGLLSPGLAKKFSEPYVKEIIDAVKDDDFAVIYHNCGASVVKMTDSLLRLNASAYHFGNSISMKKMMELLPPDVIAMGNIDPASQFRNGTPESIREDTLRVLDECWQFPNFVISSGCDIPAQSSWDNIDAFFNAVDEFYTNKNM</sequence>
<dbReference type="InterPro" id="IPR038071">
    <property type="entry name" value="UROD/MetE-like_sf"/>
</dbReference>
<dbReference type="GO" id="GO:0006779">
    <property type="term" value="P:porphyrin-containing compound biosynthetic process"/>
    <property type="evidence" value="ECO:0007669"/>
    <property type="project" value="InterPro"/>
</dbReference>
<keyword evidence="3" id="KW-1185">Reference proteome</keyword>
<name>A0AAW5K155_9BACT</name>
<dbReference type="PANTHER" id="PTHR47099:SF1">
    <property type="entry name" value="METHYLCOBAMIDE:COM METHYLTRANSFERASE MTBA"/>
    <property type="match status" value="1"/>
</dbReference>
<dbReference type="PANTHER" id="PTHR47099">
    <property type="entry name" value="METHYLCOBAMIDE:COM METHYLTRANSFERASE MTBA"/>
    <property type="match status" value="1"/>
</dbReference>
<reference evidence="2 3" key="1">
    <citation type="submission" date="2022-06" db="EMBL/GenBank/DDBJ databases">
        <title>Isolation of gut microbiota from human fecal samples.</title>
        <authorList>
            <person name="Pamer E.G."/>
            <person name="Barat B."/>
            <person name="Waligurski E."/>
            <person name="Medina S."/>
            <person name="Paddock L."/>
            <person name="Mostad J."/>
        </authorList>
    </citation>
    <scope>NUCLEOTIDE SEQUENCE [LARGE SCALE GENOMIC DNA]</scope>
    <source>
        <strain evidence="2 3">DFI.9.90</strain>
    </source>
</reference>
<dbReference type="GO" id="GO:0004853">
    <property type="term" value="F:uroporphyrinogen decarboxylase activity"/>
    <property type="evidence" value="ECO:0007669"/>
    <property type="project" value="InterPro"/>
</dbReference>
<proteinExistence type="predicted"/>
<evidence type="ECO:0000313" key="3">
    <source>
        <dbReference type="Proteomes" id="UP001205919"/>
    </source>
</evidence>
<dbReference type="InterPro" id="IPR000257">
    <property type="entry name" value="Uroporphyrinogen_deCOase"/>
</dbReference>
<dbReference type="EMBL" id="JANFYT010000001">
    <property type="protein sequence ID" value="MCQ4812854.1"/>
    <property type="molecule type" value="Genomic_DNA"/>
</dbReference>
<gene>
    <name evidence="2" type="ORF">NE630_00275</name>
</gene>
<dbReference type="CDD" id="cd03465">
    <property type="entry name" value="URO-D_like"/>
    <property type="match status" value="1"/>
</dbReference>
<dbReference type="InterPro" id="IPR052024">
    <property type="entry name" value="Methanogen_methyltrans"/>
</dbReference>
<dbReference type="Proteomes" id="UP001205919">
    <property type="component" value="Unassembled WGS sequence"/>
</dbReference>
<comment type="caution">
    <text evidence="2">The sequence shown here is derived from an EMBL/GenBank/DDBJ whole genome shotgun (WGS) entry which is preliminary data.</text>
</comment>
<dbReference type="RefSeq" id="WP_008711958.1">
    <property type="nucleotide sequence ID" value="NZ_CABKQM010000008.1"/>
</dbReference>
<dbReference type="AlphaFoldDB" id="A0AAW5K155"/>
<accession>A0AAW5K155</accession>
<protein>
    <submittedName>
        <fullName evidence="2">Uroporphyrinogen decarboxylase family protein</fullName>
    </submittedName>
</protein>
<evidence type="ECO:0000259" key="1">
    <source>
        <dbReference type="Pfam" id="PF01208"/>
    </source>
</evidence>
<evidence type="ECO:0000313" key="2">
    <source>
        <dbReference type="EMBL" id="MCQ4812854.1"/>
    </source>
</evidence>
<organism evidence="2 3">
    <name type="scientific">Cloacibacillus evryensis</name>
    <dbReference type="NCBI Taxonomy" id="508460"/>
    <lineage>
        <taxon>Bacteria</taxon>
        <taxon>Thermotogati</taxon>
        <taxon>Synergistota</taxon>
        <taxon>Synergistia</taxon>
        <taxon>Synergistales</taxon>
        <taxon>Synergistaceae</taxon>
        <taxon>Cloacibacillus</taxon>
    </lineage>
</organism>
<dbReference type="Pfam" id="PF01208">
    <property type="entry name" value="URO-D"/>
    <property type="match status" value="1"/>
</dbReference>
<dbReference type="Gene3D" id="3.20.20.210">
    <property type="match status" value="1"/>
</dbReference>